<dbReference type="InterPro" id="IPR015424">
    <property type="entry name" value="PyrdxlP-dep_Trfase"/>
</dbReference>
<dbReference type="AlphaFoldDB" id="A0A2K8QT84"/>
<dbReference type="GO" id="GO:0008483">
    <property type="term" value="F:transaminase activity"/>
    <property type="evidence" value="ECO:0007669"/>
    <property type="project" value="UniProtKB-KW"/>
</dbReference>
<organism evidence="6 7">
    <name type="scientific">Dickeya fangzhongdai</name>
    <dbReference type="NCBI Taxonomy" id="1778540"/>
    <lineage>
        <taxon>Bacteria</taxon>
        <taxon>Pseudomonadati</taxon>
        <taxon>Pseudomonadota</taxon>
        <taxon>Gammaproteobacteria</taxon>
        <taxon>Enterobacterales</taxon>
        <taxon>Pectobacteriaceae</taxon>
        <taxon>Dickeya</taxon>
    </lineage>
</organism>
<evidence type="ECO:0000313" key="6">
    <source>
        <dbReference type="EMBL" id="ATZ96689.1"/>
    </source>
</evidence>
<dbReference type="GO" id="GO:0030170">
    <property type="term" value="F:pyridoxal phosphate binding"/>
    <property type="evidence" value="ECO:0007669"/>
    <property type="project" value="TreeGrafter"/>
</dbReference>
<dbReference type="Proteomes" id="UP000231901">
    <property type="component" value="Chromosome"/>
</dbReference>
<dbReference type="EMBL" id="CP025003">
    <property type="protein sequence ID" value="ATZ96689.1"/>
    <property type="molecule type" value="Genomic_DNA"/>
</dbReference>
<comment type="similarity">
    <text evidence="2 5">Belongs to the DegT/DnrJ/EryC1 family.</text>
</comment>
<dbReference type="GeneID" id="66565457"/>
<dbReference type="KEGG" id="dfn:CVE23_14080"/>
<feature type="modified residue" description="N6-(pyridoxal phosphate)lysine" evidence="4">
    <location>
        <position position="184"/>
    </location>
</feature>
<dbReference type="RefSeq" id="WP_049855155.1">
    <property type="nucleotide sequence ID" value="NZ_BMJF01000002.1"/>
</dbReference>
<dbReference type="OrthoDB" id="9804264at2"/>
<evidence type="ECO:0000256" key="4">
    <source>
        <dbReference type="PIRSR" id="PIRSR000390-2"/>
    </source>
</evidence>
<dbReference type="PANTHER" id="PTHR30244">
    <property type="entry name" value="TRANSAMINASE"/>
    <property type="match status" value="1"/>
</dbReference>
<evidence type="ECO:0000256" key="1">
    <source>
        <dbReference type="ARBA" id="ARBA00022898"/>
    </source>
</evidence>
<keyword evidence="6" id="KW-0032">Aminotransferase</keyword>
<dbReference type="PANTHER" id="PTHR30244:SF9">
    <property type="entry name" value="PROTEIN RV3402C"/>
    <property type="match status" value="1"/>
</dbReference>
<keyword evidence="1 4" id="KW-0663">Pyridoxal phosphate</keyword>
<gene>
    <name evidence="6" type="ORF">CVE23_14080</name>
</gene>
<evidence type="ECO:0000256" key="3">
    <source>
        <dbReference type="PIRSR" id="PIRSR000390-1"/>
    </source>
</evidence>
<evidence type="ECO:0000313" key="7">
    <source>
        <dbReference type="Proteomes" id="UP000231901"/>
    </source>
</evidence>
<keyword evidence="6" id="KW-0808">Transferase</keyword>
<sequence length="374" mass="41986">MSKNIYVTSPLLPPLDEFMPYLEKIWDNKYLTNGGPFHQQLEQALAEYLGVKHLCLFTNGTLALLTALQALRITGEVITTPYSFVATSHSLLWNNLKPVFVDIDPVTCNLDPKKIEEAITPLTSAILPVHCYGIPCDVDRIQNIADVYGLKVIYDAAHSFGVKKDGDSILNYGDLSILSFHATKVFNTIEGGAIICPDAKMKKRIDYLKNFGFADETTVVAPGINGKMNEVQAAFGLLQLNYIDQALEDRKRIYHYYRDGLAQINSIRTLSVPDSIDWNYAYFPLFVNDYSFDVREKLYDALKEHGIMSRRYFYPLISSFPMYRGLGSASAENLPVATDIANAVLCLPIYPGLETGDQDRIIEIIGRTLSENVR</sequence>
<dbReference type="Pfam" id="PF01041">
    <property type="entry name" value="DegT_DnrJ_EryC1"/>
    <property type="match status" value="1"/>
</dbReference>
<name>A0A2K8QT84_9GAMM</name>
<evidence type="ECO:0000256" key="2">
    <source>
        <dbReference type="ARBA" id="ARBA00037999"/>
    </source>
</evidence>
<evidence type="ECO:0000256" key="5">
    <source>
        <dbReference type="RuleBase" id="RU004508"/>
    </source>
</evidence>
<accession>A0A2K8QT84</accession>
<dbReference type="SUPFAM" id="SSF53383">
    <property type="entry name" value="PLP-dependent transferases"/>
    <property type="match status" value="1"/>
</dbReference>
<proteinExistence type="inferred from homology"/>
<dbReference type="CDD" id="cd00616">
    <property type="entry name" value="AHBA_syn"/>
    <property type="match status" value="1"/>
</dbReference>
<dbReference type="InterPro" id="IPR015421">
    <property type="entry name" value="PyrdxlP-dep_Trfase_major"/>
</dbReference>
<dbReference type="Gene3D" id="3.40.640.10">
    <property type="entry name" value="Type I PLP-dependent aspartate aminotransferase-like (Major domain)"/>
    <property type="match status" value="1"/>
</dbReference>
<dbReference type="GO" id="GO:0000271">
    <property type="term" value="P:polysaccharide biosynthetic process"/>
    <property type="evidence" value="ECO:0007669"/>
    <property type="project" value="TreeGrafter"/>
</dbReference>
<keyword evidence="7" id="KW-1185">Reference proteome</keyword>
<protein>
    <submittedName>
        <fullName evidence="6">DegT/DnrJ/EryC1/StrS family aminotransferase</fullName>
    </submittedName>
</protein>
<feature type="active site" description="Proton acceptor" evidence="3">
    <location>
        <position position="184"/>
    </location>
</feature>
<dbReference type="PIRSF" id="PIRSF000390">
    <property type="entry name" value="PLP_StrS"/>
    <property type="match status" value="1"/>
</dbReference>
<reference evidence="7" key="1">
    <citation type="journal article" date="2018" name="Genome Announc.">
        <title>Complete genome sequence of a Dickeya fangzhongdai type strain causing bleeding canker of pear tree trunks.</title>
        <authorList>
            <person name="Zhao Y."/>
            <person name="Tian Y."/>
            <person name="Li X."/>
            <person name="Hu B."/>
        </authorList>
    </citation>
    <scope>NUCLEOTIDE SEQUENCE [LARGE SCALE GENOMIC DNA]</scope>
    <source>
        <strain evidence="7">DSM 101947</strain>
    </source>
</reference>
<dbReference type="InterPro" id="IPR000653">
    <property type="entry name" value="DegT/StrS_aminotransferase"/>
</dbReference>